<dbReference type="SUPFAM" id="SSF54690">
    <property type="entry name" value="Molybdopterin synthase subunit MoaE"/>
    <property type="match status" value="1"/>
</dbReference>
<dbReference type="GO" id="GO:0006777">
    <property type="term" value="P:Mo-molybdopterin cofactor biosynthetic process"/>
    <property type="evidence" value="ECO:0007669"/>
    <property type="project" value="UniProtKB-UniRule"/>
</dbReference>
<dbReference type="GO" id="GO:1990140">
    <property type="term" value="C:molybdopterin synthase complex"/>
    <property type="evidence" value="ECO:0007669"/>
    <property type="project" value="UniProtKB-UniRule"/>
</dbReference>
<dbReference type="AlphaFoldDB" id="K1PRU4"/>
<evidence type="ECO:0000313" key="2">
    <source>
        <dbReference type="EMBL" id="EKC21549.1"/>
    </source>
</evidence>
<dbReference type="InterPro" id="IPR003448">
    <property type="entry name" value="Mopterin_biosynth_MoaE"/>
</dbReference>
<comment type="pathway">
    <text evidence="1">Cofactor biosynthesis; molybdopterin biosynthesis.</text>
</comment>
<proteinExistence type="inferred from homology"/>
<keyword evidence="1" id="KW-0808">Transferase</keyword>
<comment type="catalytic activity">
    <reaction evidence="1">
        <text>2 [molybdopterin-synthase sulfur-carrier protein]-C-terminal-Gly-aminoethanethioate + cyclic pyranopterin phosphate + H2O = molybdopterin + 2 [molybdopterin-synthase sulfur-carrier protein]-C-terminal Gly-Gly + 2 H(+)</text>
        <dbReference type="Rhea" id="RHEA:26333"/>
        <dbReference type="Rhea" id="RHEA-COMP:12202"/>
        <dbReference type="Rhea" id="RHEA-COMP:19907"/>
        <dbReference type="ChEBI" id="CHEBI:15377"/>
        <dbReference type="ChEBI" id="CHEBI:15378"/>
        <dbReference type="ChEBI" id="CHEBI:58698"/>
        <dbReference type="ChEBI" id="CHEBI:59648"/>
        <dbReference type="ChEBI" id="CHEBI:90778"/>
        <dbReference type="ChEBI" id="CHEBI:232372"/>
        <dbReference type="EC" id="2.8.1.12"/>
    </reaction>
</comment>
<reference evidence="2" key="1">
    <citation type="journal article" date="2012" name="Nature">
        <title>The oyster genome reveals stress adaptation and complexity of shell formation.</title>
        <authorList>
            <person name="Zhang G."/>
            <person name="Fang X."/>
            <person name="Guo X."/>
            <person name="Li L."/>
            <person name="Luo R."/>
            <person name="Xu F."/>
            <person name="Yang P."/>
            <person name="Zhang L."/>
            <person name="Wang X."/>
            <person name="Qi H."/>
            <person name="Xiong Z."/>
            <person name="Que H."/>
            <person name="Xie Y."/>
            <person name="Holland P.W."/>
            <person name="Paps J."/>
            <person name="Zhu Y."/>
            <person name="Wu F."/>
            <person name="Chen Y."/>
            <person name="Wang J."/>
            <person name="Peng C."/>
            <person name="Meng J."/>
            <person name="Yang L."/>
            <person name="Liu J."/>
            <person name="Wen B."/>
            <person name="Zhang N."/>
            <person name="Huang Z."/>
            <person name="Zhu Q."/>
            <person name="Feng Y."/>
            <person name="Mount A."/>
            <person name="Hedgecock D."/>
            <person name="Xu Z."/>
            <person name="Liu Y."/>
            <person name="Domazet-Loso T."/>
            <person name="Du Y."/>
            <person name="Sun X."/>
            <person name="Zhang S."/>
            <person name="Liu B."/>
            <person name="Cheng P."/>
            <person name="Jiang X."/>
            <person name="Li J."/>
            <person name="Fan D."/>
            <person name="Wang W."/>
            <person name="Fu W."/>
            <person name="Wang T."/>
            <person name="Wang B."/>
            <person name="Zhang J."/>
            <person name="Peng Z."/>
            <person name="Li Y."/>
            <person name="Li N."/>
            <person name="Wang J."/>
            <person name="Chen M."/>
            <person name="He Y."/>
            <person name="Tan F."/>
            <person name="Song X."/>
            <person name="Zheng Q."/>
            <person name="Huang R."/>
            <person name="Yang H."/>
            <person name="Du X."/>
            <person name="Chen L."/>
            <person name="Yang M."/>
            <person name="Gaffney P.M."/>
            <person name="Wang S."/>
            <person name="Luo L."/>
            <person name="She Z."/>
            <person name="Ming Y."/>
            <person name="Huang W."/>
            <person name="Zhang S."/>
            <person name="Huang B."/>
            <person name="Zhang Y."/>
            <person name="Qu T."/>
            <person name="Ni P."/>
            <person name="Miao G."/>
            <person name="Wang J."/>
            <person name="Wang Q."/>
            <person name="Steinberg C.E."/>
            <person name="Wang H."/>
            <person name="Li N."/>
            <person name="Qian L."/>
            <person name="Zhang G."/>
            <person name="Li Y."/>
            <person name="Yang H."/>
            <person name="Liu X."/>
            <person name="Wang J."/>
            <person name="Yin Y."/>
            <person name="Wang J."/>
        </authorList>
    </citation>
    <scope>NUCLEOTIDE SEQUENCE [LARGE SCALE GENOMIC DNA]</scope>
    <source>
        <strain evidence="2">05x7-T-G4-1.051#20</strain>
    </source>
</reference>
<dbReference type="UniPathway" id="UPA00344"/>
<protein>
    <recommendedName>
        <fullName evidence="1">Molybdopterin synthase catalytic subunit</fullName>
        <ecNumber evidence="1">2.8.1.12</ecNumber>
    </recommendedName>
    <alternativeName>
        <fullName evidence="1">Molybdenum cofactor synthesis protein 2 large subunit</fullName>
    </alternativeName>
    <alternativeName>
        <fullName evidence="1">Molybdenum cofactor synthesis protein 2B</fullName>
        <shortName evidence="1">MOCS2B</shortName>
    </alternativeName>
</protein>
<dbReference type="CDD" id="cd00756">
    <property type="entry name" value="MoaE"/>
    <property type="match status" value="1"/>
</dbReference>
<dbReference type="Pfam" id="PF02391">
    <property type="entry name" value="MoaE"/>
    <property type="match status" value="1"/>
</dbReference>
<dbReference type="InterPro" id="IPR036563">
    <property type="entry name" value="MoaE_sf"/>
</dbReference>
<evidence type="ECO:0000256" key="1">
    <source>
        <dbReference type="HAMAP-Rule" id="MF_03052"/>
    </source>
</evidence>
<organism evidence="2">
    <name type="scientific">Magallana gigas</name>
    <name type="common">Pacific oyster</name>
    <name type="synonym">Crassostrea gigas</name>
    <dbReference type="NCBI Taxonomy" id="29159"/>
    <lineage>
        <taxon>Eukaryota</taxon>
        <taxon>Metazoa</taxon>
        <taxon>Spiralia</taxon>
        <taxon>Lophotrochozoa</taxon>
        <taxon>Mollusca</taxon>
        <taxon>Bivalvia</taxon>
        <taxon>Autobranchia</taxon>
        <taxon>Pteriomorphia</taxon>
        <taxon>Ostreida</taxon>
        <taxon>Ostreoidea</taxon>
        <taxon>Ostreidae</taxon>
        <taxon>Magallana</taxon>
    </lineage>
</organism>
<dbReference type="GO" id="GO:0030366">
    <property type="term" value="F:molybdopterin synthase activity"/>
    <property type="evidence" value="ECO:0007669"/>
    <property type="project" value="UniProtKB-UniRule"/>
</dbReference>
<dbReference type="InParanoid" id="K1PRU4"/>
<comment type="subunit">
    <text evidence="1">Heterotetramer; composed of 2 small (MOCS2A) and 2 large (MOCS2B) subunits.</text>
</comment>
<comment type="similarity">
    <text evidence="1">Belongs to the MoaE family. MOCS2B subfamily.</text>
</comment>
<dbReference type="HAMAP" id="MF_03052">
    <property type="entry name" value="MOC2B"/>
    <property type="match status" value="1"/>
</dbReference>
<dbReference type="Gene3D" id="3.90.1170.40">
    <property type="entry name" value="Molybdopterin biosynthesis MoaE subunit"/>
    <property type="match status" value="1"/>
</dbReference>
<dbReference type="InterPro" id="IPR028888">
    <property type="entry name" value="MOCS2B_euk"/>
</dbReference>
<comment type="subcellular location">
    <subcellularLocation>
        <location evidence="1">Cytoplasm</location>
    </subcellularLocation>
</comment>
<dbReference type="EC" id="2.8.1.12" evidence="1"/>
<dbReference type="FunFam" id="3.90.1170.40:FF:000002">
    <property type="entry name" value="Molybdopterin synthase catalytic subunit"/>
    <property type="match status" value="1"/>
</dbReference>
<sequence>MDYIEITDEILDVNEISQMVTDPSCGAISIFVGITRDNFDGKKVLRLEYEAYKPMAKKKMKEICDSIRKQWEIHSIAMIHRINVVPISEASIVIAISSPHRKESLQAVEYAIDTLKATVPIWKKMSHPAGRKTKSVHGVKRDKV</sequence>
<accession>K1PRU4</accession>
<dbReference type="HOGENOM" id="CLU_089568_0_1_1"/>
<feature type="binding site" evidence="1">
    <location>
        <begin position="100"/>
        <end position="101"/>
    </location>
    <ligand>
        <name>substrate</name>
    </ligand>
</feature>
<gene>
    <name evidence="2" type="ORF">CGI_10003776</name>
</gene>
<keyword evidence="1" id="KW-0963">Cytoplasm</keyword>
<dbReference type="EMBL" id="JH818973">
    <property type="protein sequence ID" value="EKC21549.1"/>
    <property type="molecule type" value="Genomic_DNA"/>
</dbReference>
<feature type="binding site" evidence="1">
    <location>
        <position position="116"/>
    </location>
    <ligand>
        <name>substrate</name>
    </ligand>
</feature>
<comment type="function">
    <text evidence="1">Catalytic subunit of the molybdopterin synthase complex, a complex that catalyzes the conversion of precursor Z into molybdopterin. Acts by mediating the incorporation of 2 sulfur atoms from thiocarboxylated MOCS2A into precursor Z to generate a dithiolene group.</text>
</comment>
<name>K1PRU4_MAGGI</name>
<comment type="caution">
    <text evidence="1">Lacks conserved residue(s) required for the propagation of feature annotation.</text>
</comment>
<dbReference type="PANTHER" id="PTHR23404">
    <property type="entry name" value="MOLYBDOPTERIN SYNTHASE RELATED"/>
    <property type="match status" value="1"/>
</dbReference>
<keyword evidence="1" id="KW-0501">Molybdenum cofactor biosynthesis</keyword>